<dbReference type="EMBL" id="PZJJ01000015">
    <property type="protein sequence ID" value="PTL38674.1"/>
    <property type="molecule type" value="Genomic_DNA"/>
</dbReference>
<protein>
    <recommendedName>
        <fullName evidence="4">Peptidoglycan binding domain-containing protein</fullName>
    </recommendedName>
</protein>
<organism evidence="2 3">
    <name type="scientific">Alkalicoccus saliphilus</name>
    <dbReference type="NCBI Taxonomy" id="200989"/>
    <lineage>
        <taxon>Bacteria</taxon>
        <taxon>Bacillati</taxon>
        <taxon>Bacillota</taxon>
        <taxon>Bacilli</taxon>
        <taxon>Bacillales</taxon>
        <taxon>Bacillaceae</taxon>
        <taxon>Alkalicoccus</taxon>
    </lineage>
</organism>
<proteinExistence type="predicted"/>
<dbReference type="OrthoDB" id="2691125at2"/>
<comment type="caution">
    <text evidence="2">The sequence shown here is derived from an EMBL/GenBank/DDBJ whole genome shotgun (WGS) entry which is preliminary data.</text>
</comment>
<evidence type="ECO:0000313" key="3">
    <source>
        <dbReference type="Proteomes" id="UP000240509"/>
    </source>
</evidence>
<dbReference type="Proteomes" id="UP000240509">
    <property type="component" value="Unassembled WGS sequence"/>
</dbReference>
<dbReference type="AlphaFoldDB" id="A0A2T4U5K6"/>
<dbReference type="RefSeq" id="WP_107585086.1">
    <property type="nucleotide sequence ID" value="NZ_PZJJ01000015.1"/>
</dbReference>
<evidence type="ECO:0000313" key="2">
    <source>
        <dbReference type="EMBL" id="PTL38674.1"/>
    </source>
</evidence>
<keyword evidence="1" id="KW-1133">Transmembrane helix</keyword>
<keyword evidence="1" id="KW-0472">Membrane</keyword>
<gene>
    <name evidence="2" type="ORF">C6Y45_09980</name>
</gene>
<evidence type="ECO:0000256" key="1">
    <source>
        <dbReference type="SAM" id="Phobius"/>
    </source>
</evidence>
<keyword evidence="1" id="KW-0812">Transmembrane</keyword>
<keyword evidence="3" id="KW-1185">Reference proteome</keyword>
<reference evidence="2 3" key="1">
    <citation type="submission" date="2018-03" db="EMBL/GenBank/DDBJ databases">
        <title>Alkalicoccus saliphilus sp. nov., isolated from a mineral pool.</title>
        <authorList>
            <person name="Zhao B."/>
        </authorList>
    </citation>
    <scope>NUCLEOTIDE SEQUENCE [LARGE SCALE GENOMIC DNA]</scope>
    <source>
        <strain evidence="2 3">6AG</strain>
    </source>
</reference>
<name>A0A2T4U5K6_9BACI</name>
<feature type="transmembrane region" description="Helical" evidence="1">
    <location>
        <begin position="6"/>
        <end position="32"/>
    </location>
</feature>
<accession>A0A2T4U5K6</accession>
<sequence>MTKNQWFGASFLVIGGSMAFMLVFAYTGLLMYQISFQQDQFAEGTHIAGVDVSDKNRVEAVNALNESVENWEQETAHKLIWSDEMVELPAEAVQILVEPTVDQTLGNPELTEADLLVSVDDTELRDAVQQFSFQDETVDFDELASDIEEKAGKLPEDGIEKEITPYLTSGAGRTFFG</sequence>
<evidence type="ECO:0008006" key="4">
    <source>
        <dbReference type="Google" id="ProtNLM"/>
    </source>
</evidence>